<dbReference type="AlphaFoldDB" id="A0A2Z5JKM9"/>
<dbReference type="Proteomes" id="UP000252698">
    <property type="component" value="Chromosome"/>
</dbReference>
<gene>
    <name evidence="1" type="ORF">C5746_32980</name>
</gene>
<protein>
    <submittedName>
        <fullName evidence="1">Uncharacterized protein</fullName>
    </submittedName>
</protein>
<reference evidence="1 2" key="1">
    <citation type="journal article" date="2018" name="Front. Microbiol.">
        <title>Genome Sequencing of Streptomyces atratus SCSIOZH16 and Activation Production of Nocardamine via Metabolic Engineering.</title>
        <authorList>
            <person name="Li Y."/>
            <person name="Zhang C."/>
            <person name="Liu C."/>
            <person name="Ju J."/>
            <person name="Ma J."/>
        </authorList>
    </citation>
    <scope>NUCLEOTIDE SEQUENCE [LARGE SCALE GENOMIC DNA]</scope>
    <source>
        <strain evidence="1 2">SCSIO_ZH16</strain>
    </source>
</reference>
<organism evidence="1 2">
    <name type="scientific">Streptomyces atratus</name>
    <dbReference type="NCBI Taxonomy" id="1893"/>
    <lineage>
        <taxon>Bacteria</taxon>
        <taxon>Bacillati</taxon>
        <taxon>Actinomycetota</taxon>
        <taxon>Actinomycetes</taxon>
        <taxon>Kitasatosporales</taxon>
        <taxon>Streptomycetaceae</taxon>
        <taxon>Streptomyces</taxon>
    </lineage>
</organism>
<evidence type="ECO:0000313" key="2">
    <source>
        <dbReference type="Proteomes" id="UP000252698"/>
    </source>
</evidence>
<accession>A0A2Z5JKM9</accession>
<proteinExistence type="predicted"/>
<dbReference type="EMBL" id="CP027306">
    <property type="protein sequence ID" value="AXE80980.1"/>
    <property type="molecule type" value="Genomic_DNA"/>
</dbReference>
<sequence length="61" mass="6553">MLLAADAEALRAPLAGRAFAAVGIDDGLHPNERGHHRLAPKMIKDLRVLDIGSRVCSLRVP</sequence>
<dbReference type="KEGG" id="sata:C5746_32980"/>
<name>A0A2Z5JKM9_STRAR</name>
<evidence type="ECO:0000313" key="1">
    <source>
        <dbReference type="EMBL" id="AXE80980.1"/>
    </source>
</evidence>